<dbReference type="PANTHER" id="PTHR42982:SF1">
    <property type="entry name" value="SEC-INDEPENDENT PROTEIN TRANSLOCASE PROTEIN TATA"/>
    <property type="match status" value="1"/>
</dbReference>
<dbReference type="KEGG" id="rsin:B6N60_00978"/>
<dbReference type="Proteomes" id="UP000683511">
    <property type="component" value="Chromosome"/>
</dbReference>
<reference evidence="10" key="1">
    <citation type="submission" date="2017-04" db="EMBL/GenBank/DDBJ databases">
        <title>Genome deletions in a multicellular cyanobacterial endosymbiont for morphological adaptation in marine diatoms.</title>
        <authorList>
            <person name="Wang Y."/>
            <person name="Gao H."/>
            <person name="Li R."/>
            <person name="Xu X."/>
        </authorList>
    </citation>
    <scope>NUCLEOTIDE SEQUENCE</scope>
    <source>
        <strain evidence="10">FACHB 800</strain>
    </source>
</reference>
<keyword evidence="5 9" id="KW-0653">Protein transport</keyword>
<keyword evidence="3 9" id="KW-1003">Cell membrane</keyword>
<comment type="subcellular location">
    <subcellularLocation>
        <location evidence="1 9">Cell membrane</location>
        <topology evidence="1 9">Single-pass membrane protein</topology>
    </subcellularLocation>
</comment>
<keyword evidence="4 9" id="KW-0812">Transmembrane</keyword>
<comment type="function">
    <text evidence="9">Part of the twin-arginine translocation (Tat) system that transports large folded proteins containing a characteristic twin-arginine motif in their signal peptide across membranes. TatA could form the protein-conducting channel of the Tat system.</text>
</comment>
<dbReference type="HAMAP" id="MF_00236">
    <property type="entry name" value="TatA_E"/>
    <property type="match status" value="1"/>
</dbReference>
<name>A0A975T4Y7_9NOST</name>
<dbReference type="GO" id="GO:0043953">
    <property type="term" value="P:protein transport by the Tat complex"/>
    <property type="evidence" value="ECO:0007669"/>
    <property type="project" value="UniProtKB-UniRule"/>
</dbReference>
<dbReference type="InterPro" id="IPR006312">
    <property type="entry name" value="TatA/E"/>
</dbReference>
<dbReference type="Pfam" id="PF02416">
    <property type="entry name" value="TatA_B_E"/>
    <property type="match status" value="1"/>
</dbReference>
<evidence type="ECO:0000256" key="2">
    <source>
        <dbReference type="ARBA" id="ARBA00022448"/>
    </source>
</evidence>
<keyword evidence="11" id="KW-1185">Reference proteome</keyword>
<evidence type="ECO:0000256" key="7">
    <source>
        <dbReference type="ARBA" id="ARBA00023010"/>
    </source>
</evidence>
<evidence type="ECO:0000256" key="4">
    <source>
        <dbReference type="ARBA" id="ARBA00022692"/>
    </source>
</evidence>
<comment type="subunit">
    <text evidence="9">Forms a complex with TatC.</text>
</comment>
<evidence type="ECO:0000256" key="8">
    <source>
        <dbReference type="ARBA" id="ARBA00023136"/>
    </source>
</evidence>
<protein>
    <recommendedName>
        <fullName evidence="9">Sec-independent protein translocase protein TatA</fullName>
    </recommendedName>
</protein>
<sequence>MFGLGWPEVVIIAVVALLIFGPKKIPELGGVLGKSLRNFQEGIKKTNEDHNLEEEEKF</sequence>
<dbReference type="GO" id="GO:0008320">
    <property type="term" value="F:protein transmembrane transporter activity"/>
    <property type="evidence" value="ECO:0007669"/>
    <property type="project" value="UniProtKB-UniRule"/>
</dbReference>
<dbReference type="NCBIfam" id="NF011430">
    <property type="entry name" value="PRK14861.1"/>
    <property type="match status" value="1"/>
</dbReference>
<evidence type="ECO:0000313" key="10">
    <source>
        <dbReference type="EMBL" id="QXE22296.1"/>
    </source>
</evidence>
<keyword evidence="8 9" id="KW-0472">Membrane</keyword>
<dbReference type="RefSeq" id="WP_190604182.1">
    <property type="nucleotide sequence ID" value="NZ_CP021056.1"/>
</dbReference>
<keyword evidence="7 9" id="KW-0811">Translocation</keyword>
<evidence type="ECO:0000313" key="11">
    <source>
        <dbReference type="Proteomes" id="UP000683511"/>
    </source>
</evidence>
<evidence type="ECO:0000256" key="3">
    <source>
        <dbReference type="ARBA" id="ARBA00022475"/>
    </source>
</evidence>
<dbReference type="GO" id="GO:0033281">
    <property type="term" value="C:TAT protein transport complex"/>
    <property type="evidence" value="ECO:0007669"/>
    <property type="project" value="UniProtKB-UniRule"/>
</dbReference>
<dbReference type="AlphaFoldDB" id="A0A975T4Y7"/>
<evidence type="ECO:0000256" key="6">
    <source>
        <dbReference type="ARBA" id="ARBA00022989"/>
    </source>
</evidence>
<dbReference type="Gene3D" id="1.20.5.3310">
    <property type="match status" value="1"/>
</dbReference>
<evidence type="ECO:0000256" key="9">
    <source>
        <dbReference type="HAMAP-Rule" id="MF_00236"/>
    </source>
</evidence>
<proteinExistence type="inferred from homology"/>
<evidence type="ECO:0000256" key="5">
    <source>
        <dbReference type="ARBA" id="ARBA00022927"/>
    </source>
</evidence>
<dbReference type="PANTHER" id="PTHR42982">
    <property type="entry name" value="SEC-INDEPENDENT PROTEIN TRANSLOCASE PROTEIN TATA"/>
    <property type="match status" value="1"/>
</dbReference>
<evidence type="ECO:0000256" key="1">
    <source>
        <dbReference type="ARBA" id="ARBA00004162"/>
    </source>
</evidence>
<keyword evidence="2 9" id="KW-0813">Transport</keyword>
<organism evidence="10 11">
    <name type="scientific">Richelia sinica FACHB-800</name>
    <dbReference type="NCBI Taxonomy" id="1357546"/>
    <lineage>
        <taxon>Bacteria</taxon>
        <taxon>Bacillati</taxon>
        <taxon>Cyanobacteriota</taxon>
        <taxon>Cyanophyceae</taxon>
        <taxon>Nostocales</taxon>
        <taxon>Nostocaceae</taxon>
        <taxon>Richelia</taxon>
    </lineage>
</organism>
<dbReference type="PRINTS" id="PR01506">
    <property type="entry name" value="TATBPROTEIN"/>
</dbReference>
<keyword evidence="6 9" id="KW-1133">Transmembrane helix</keyword>
<dbReference type="EMBL" id="CP021056">
    <property type="protein sequence ID" value="QXE22296.1"/>
    <property type="molecule type" value="Genomic_DNA"/>
</dbReference>
<dbReference type="NCBIfam" id="TIGR01411">
    <property type="entry name" value="tatAE"/>
    <property type="match status" value="1"/>
</dbReference>
<feature type="transmembrane region" description="Helical" evidence="9">
    <location>
        <begin position="6"/>
        <end position="22"/>
    </location>
</feature>
<gene>
    <name evidence="9" type="primary">tatA</name>
    <name evidence="10" type="ORF">B6N60_00978</name>
</gene>
<accession>A0A975T4Y7</accession>
<comment type="similarity">
    <text evidence="9">Belongs to the TatA/E family.</text>
</comment>
<dbReference type="InterPro" id="IPR003369">
    <property type="entry name" value="TatA/B/E"/>
</dbReference>